<dbReference type="EMBL" id="MG757153">
    <property type="protein sequence ID" value="AVD99418.1"/>
    <property type="molecule type" value="Genomic_DNA"/>
</dbReference>
<sequence length="136" mass="15679">MGSVWCPGPRRVRPYGYRPGHARRFCDGWCTVKRLTTRSSWMDFRDTLRERAPFTTSGALQGVSKPVYVTMGQLPTEYRASAQMAVYVVYSYRTPIAWCLPSGEWVCPDTRYSVTTSRHQGKIRTAISQLEIERYN</sequence>
<reference evidence="3 4" key="1">
    <citation type="submission" date="2018-01" db="EMBL/GenBank/DDBJ databases">
        <authorList>
            <person name="Grinwald M.F."/>
            <person name="Tasoff P."/>
            <person name="Simpson K.F."/>
            <person name="Vasser A."/>
            <person name="Shaffer C.D."/>
            <person name="Weston-Hafer K.A."/>
            <person name="Russell D.A."/>
            <person name="Pope W.H."/>
            <person name="Jacobs-Sera D."/>
            <person name="Hendrix R.W."/>
            <person name="Hatfull G.F."/>
        </authorList>
    </citation>
    <scope>NUCLEOTIDE SEQUENCE [LARGE SCALE GENOMIC DNA]</scope>
</reference>
<accession>A0A2L1IW67</accession>
<evidence type="ECO:0000313" key="3">
    <source>
        <dbReference type="EMBL" id="AVD99418.1"/>
    </source>
</evidence>
<dbReference type="OrthoDB" id="23395at10239"/>
<protein>
    <recommendedName>
        <fullName evidence="1">DUF8033 domain-containing protein</fullName>
    </recommendedName>
</protein>
<dbReference type="InterPro" id="IPR058346">
    <property type="entry name" value="DUF8033"/>
</dbReference>
<dbReference type="Pfam" id="PF26096">
    <property type="entry name" value="DUF8033"/>
    <property type="match status" value="1"/>
</dbReference>
<feature type="domain" description="DUF8033" evidence="1">
    <location>
        <begin position="85"/>
        <end position="123"/>
    </location>
</feature>
<keyword evidence="4" id="KW-1185">Reference proteome</keyword>
<evidence type="ECO:0000259" key="1">
    <source>
        <dbReference type="Pfam" id="PF26096"/>
    </source>
</evidence>
<dbReference type="Proteomes" id="UP000241925">
    <property type="component" value="Segment"/>
</dbReference>
<gene>
    <name evidence="3" type="ORF">SEA_BILLNYE_249</name>
    <name evidence="2" type="ORF">SEA_BILLNYE_3</name>
</gene>
<dbReference type="EMBL" id="MG757153">
    <property type="protein sequence ID" value="AVD99208.1"/>
    <property type="molecule type" value="Genomic_DNA"/>
</dbReference>
<name>A0A2L1IW67_9CAUD</name>
<proteinExistence type="predicted"/>
<organism evidence="3 4">
    <name type="scientific">Streptomyces phage BillNye</name>
    <dbReference type="NCBI Taxonomy" id="2079426"/>
    <lineage>
        <taxon>Viruses</taxon>
        <taxon>Duplodnaviria</taxon>
        <taxon>Heunggongvirae</taxon>
        <taxon>Uroviricota</taxon>
        <taxon>Caudoviricetes</taxon>
        <taxon>Stanwilliamsviridae</taxon>
        <taxon>Loccivirinae</taxon>
        <taxon>Wilnyevirus</taxon>
        <taxon>Wilnyevirus billnye</taxon>
    </lineage>
</organism>
<evidence type="ECO:0000313" key="2">
    <source>
        <dbReference type="EMBL" id="AVD99208.1"/>
    </source>
</evidence>
<evidence type="ECO:0000313" key="4">
    <source>
        <dbReference type="Proteomes" id="UP000241925"/>
    </source>
</evidence>